<accession>A0A7U8GTI5</accession>
<evidence type="ECO:0000313" key="1">
    <source>
        <dbReference type="EMBL" id="EAR62471.1"/>
    </source>
</evidence>
<dbReference type="OrthoDB" id="5294764at2"/>
<evidence type="ECO:0000313" key="2">
    <source>
        <dbReference type="Proteomes" id="UP000002171"/>
    </source>
</evidence>
<comment type="caution">
    <text evidence="1">The sequence shown here is derived from an EMBL/GenBank/DDBJ whole genome shotgun (WGS) entry which is preliminary data.</text>
</comment>
<dbReference type="RefSeq" id="WP_007020781.1">
    <property type="nucleotide sequence ID" value="NZ_CH724125.1"/>
</dbReference>
<gene>
    <name evidence="1" type="ORF">MED92_15578</name>
</gene>
<dbReference type="PANTHER" id="PTHR33639">
    <property type="entry name" value="THIOL-DISULFIDE OXIDOREDUCTASE DCC"/>
    <property type="match status" value="1"/>
</dbReference>
<proteinExistence type="predicted"/>
<dbReference type="EMBL" id="AAOW01000003">
    <property type="protein sequence ID" value="EAR62471.1"/>
    <property type="molecule type" value="Genomic_DNA"/>
</dbReference>
<keyword evidence="2" id="KW-1185">Reference proteome</keyword>
<dbReference type="GO" id="GO:0015035">
    <property type="term" value="F:protein-disulfide reductase activity"/>
    <property type="evidence" value="ECO:0007669"/>
    <property type="project" value="InterPro"/>
</dbReference>
<dbReference type="InterPro" id="IPR052927">
    <property type="entry name" value="DCC_oxidoreductase"/>
</dbReference>
<protein>
    <recommendedName>
        <fullName evidence="3">Thiol-disulfide oxidoreductase</fullName>
    </recommendedName>
</protein>
<dbReference type="Pfam" id="PF04134">
    <property type="entry name" value="DCC1-like"/>
    <property type="match status" value="1"/>
</dbReference>
<evidence type="ECO:0008006" key="3">
    <source>
        <dbReference type="Google" id="ProtNLM"/>
    </source>
</evidence>
<sequence length="143" mass="16735">MSQLPPNLNSTDKVILFDGACKLCNGWANFIIKHDKARQFKLCSVQSEQGKVILEHFGYPRSFYETMLYVEGGQCFEKSEAFLNIVLQLGYPWKTLNLFRVLPSAIRNWLYDRIALNRYKLFGKYDYCQLPSPDYQGRFLDDN</sequence>
<name>A0A7U8GTI5_NEPCE</name>
<dbReference type="AlphaFoldDB" id="A0A7U8GTI5"/>
<organism evidence="1 2">
    <name type="scientific">Neptuniibacter caesariensis</name>
    <dbReference type="NCBI Taxonomy" id="207954"/>
    <lineage>
        <taxon>Bacteria</taxon>
        <taxon>Pseudomonadati</taxon>
        <taxon>Pseudomonadota</taxon>
        <taxon>Gammaproteobacteria</taxon>
        <taxon>Oceanospirillales</taxon>
        <taxon>Oceanospirillaceae</taxon>
        <taxon>Neptuniibacter</taxon>
    </lineage>
</organism>
<reference evidence="1 2" key="1">
    <citation type="submission" date="2006-02" db="EMBL/GenBank/DDBJ databases">
        <authorList>
            <person name="Pinhassi J."/>
            <person name="Pedros-Alio C."/>
            <person name="Ferriera S."/>
            <person name="Johnson J."/>
            <person name="Kravitz S."/>
            <person name="Halpern A."/>
            <person name="Remington K."/>
            <person name="Beeson K."/>
            <person name="Tran B."/>
            <person name="Rogers Y.-H."/>
            <person name="Friedman R."/>
            <person name="Venter J.C."/>
        </authorList>
    </citation>
    <scope>NUCLEOTIDE SEQUENCE [LARGE SCALE GENOMIC DNA]</scope>
    <source>
        <strain evidence="1 2">MED92</strain>
    </source>
</reference>
<dbReference type="Proteomes" id="UP000002171">
    <property type="component" value="Unassembled WGS sequence"/>
</dbReference>
<dbReference type="InterPro" id="IPR007263">
    <property type="entry name" value="DCC1-like"/>
</dbReference>
<dbReference type="PANTHER" id="PTHR33639:SF2">
    <property type="entry name" value="DUF393 DOMAIN-CONTAINING PROTEIN"/>
    <property type="match status" value="1"/>
</dbReference>